<dbReference type="Pfam" id="PF13637">
    <property type="entry name" value="Ank_4"/>
    <property type="match status" value="1"/>
</dbReference>
<dbReference type="InterPro" id="IPR002110">
    <property type="entry name" value="Ankyrin_rpt"/>
</dbReference>
<reference evidence="1" key="1">
    <citation type="submission" date="2021-05" db="EMBL/GenBank/DDBJ databases">
        <authorList>
            <person name="Alioto T."/>
            <person name="Alioto T."/>
            <person name="Gomez Garrido J."/>
        </authorList>
    </citation>
    <scope>NUCLEOTIDE SEQUENCE</scope>
</reference>
<dbReference type="SUPFAM" id="SSF140860">
    <property type="entry name" value="Pseudo ankyrin repeat-like"/>
    <property type="match status" value="1"/>
</dbReference>
<sequence>MTSPFARKERALFRDCRTTKRFLELMLQLAKQIEANKTGFRWFAQMRDTTGRAAYAGHLEYLKYALENGAEWYPETTAVAARFGHLEFLKYLRTTDCLSLVKLY</sequence>
<dbReference type="AlphaFoldDB" id="A0A8D8Z0D7"/>
<organism evidence="1">
    <name type="scientific">Cacopsylla melanoneura</name>
    <dbReference type="NCBI Taxonomy" id="428564"/>
    <lineage>
        <taxon>Eukaryota</taxon>
        <taxon>Metazoa</taxon>
        <taxon>Ecdysozoa</taxon>
        <taxon>Arthropoda</taxon>
        <taxon>Hexapoda</taxon>
        <taxon>Insecta</taxon>
        <taxon>Pterygota</taxon>
        <taxon>Neoptera</taxon>
        <taxon>Paraneoptera</taxon>
        <taxon>Hemiptera</taxon>
        <taxon>Sternorrhyncha</taxon>
        <taxon>Psylloidea</taxon>
        <taxon>Psyllidae</taxon>
        <taxon>Psyllinae</taxon>
        <taxon>Cacopsylla</taxon>
    </lineage>
</organism>
<evidence type="ECO:0000313" key="1">
    <source>
        <dbReference type="EMBL" id="CAG6738174.1"/>
    </source>
</evidence>
<accession>A0A8D8Z0D7</accession>
<protein>
    <submittedName>
        <fullName evidence="1">Uncharacterized protein</fullName>
    </submittedName>
</protein>
<name>A0A8D8Z0D7_9HEMI</name>
<dbReference type="EMBL" id="HBUF01406559">
    <property type="protein sequence ID" value="CAG6738174.1"/>
    <property type="molecule type" value="Transcribed_RNA"/>
</dbReference>
<proteinExistence type="predicted"/>